<evidence type="ECO:0000313" key="4">
    <source>
        <dbReference type="EMBL" id="CAI3992482.1"/>
    </source>
</evidence>
<dbReference type="AlphaFoldDB" id="A0A9P1G015"/>
<reference evidence="5" key="2">
    <citation type="submission" date="2024-04" db="EMBL/GenBank/DDBJ databases">
        <authorList>
            <person name="Chen Y."/>
            <person name="Shah S."/>
            <person name="Dougan E. K."/>
            <person name="Thang M."/>
            <person name="Chan C."/>
        </authorList>
    </citation>
    <scope>NUCLEOTIDE SEQUENCE [LARGE SCALE GENOMIC DNA]</scope>
</reference>
<dbReference type="EMBL" id="CAMXCT030001718">
    <property type="protein sequence ID" value="CAL4779794.1"/>
    <property type="molecule type" value="Genomic_DNA"/>
</dbReference>
<name>A0A9P1G015_9DINO</name>
<feature type="domain" description="Glycine-rich" evidence="3">
    <location>
        <begin position="181"/>
        <end position="423"/>
    </location>
</feature>
<organism evidence="4">
    <name type="scientific">Cladocopium goreaui</name>
    <dbReference type="NCBI Taxonomy" id="2562237"/>
    <lineage>
        <taxon>Eukaryota</taxon>
        <taxon>Sar</taxon>
        <taxon>Alveolata</taxon>
        <taxon>Dinophyceae</taxon>
        <taxon>Suessiales</taxon>
        <taxon>Symbiodiniaceae</taxon>
        <taxon>Cladocopium</taxon>
    </lineage>
</organism>
<evidence type="ECO:0000256" key="1">
    <source>
        <dbReference type="SAM" id="MobiDB-lite"/>
    </source>
</evidence>
<feature type="region of interest" description="Disordered" evidence="1">
    <location>
        <begin position="288"/>
        <end position="317"/>
    </location>
</feature>
<evidence type="ECO:0000313" key="6">
    <source>
        <dbReference type="Proteomes" id="UP001152797"/>
    </source>
</evidence>
<dbReference type="EMBL" id="CAMXCT020001718">
    <property type="protein sequence ID" value="CAL1145857.1"/>
    <property type="molecule type" value="Genomic_DNA"/>
</dbReference>
<evidence type="ECO:0000256" key="2">
    <source>
        <dbReference type="SAM" id="Phobius"/>
    </source>
</evidence>
<evidence type="ECO:0000259" key="3">
    <source>
        <dbReference type="Pfam" id="PF21722"/>
    </source>
</evidence>
<dbReference type="Proteomes" id="UP001152797">
    <property type="component" value="Unassembled WGS sequence"/>
</dbReference>
<comment type="caution">
    <text evidence="4">The sequence shown here is derived from an EMBL/GenBank/DDBJ whole genome shotgun (WGS) entry which is preliminary data.</text>
</comment>
<proteinExistence type="predicted"/>
<protein>
    <recommendedName>
        <fullName evidence="3">Glycine-rich domain-containing protein</fullName>
    </recommendedName>
</protein>
<keyword evidence="2" id="KW-0472">Membrane</keyword>
<feature type="region of interest" description="Disordered" evidence="1">
    <location>
        <begin position="1"/>
        <end position="27"/>
    </location>
</feature>
<reference evidence="4" key="1">
    <citation type="submission" date="2022-10" db="EMBL/GenBank/DDBJ databases">
        <authorList>
            <person name="Chen Y."/>
            <person name="Dougan E. K."/>
            <person name="Chan C."/>
            <person name="Rhodes N."/>
            <person name="Thang M."/>
        </authorList>
    </citation>
    <scope>NUCLEOTIDE SEQUENCE</scope>
</reference>
<evidence type="ECO:0000313" key="5">
    <source>
        <dbReference type="EMBL" id="CAL1145857.1"/>
    </source>
</evidence>
<keyword evidence="6" id="KW-1185">Reference proteome</keyword>
<dbReference type="OrthoDB" id="10670330at2759"/>
<accession>A0A9P1G015</accession>
<dbReference type="Pfam" id="PF21722">
    <property type="entry name" value="Gly_rich_2"/>
    <property type="match status" value="1"/>
</dbReference>
<gene>
    <name evidence="4" type="ORF">C1SCF055_LOCUS19309</name>
</gene>
<feature type="non-terminal residue" evidence="4">
    <location>
        <position position="467"/>
    </location>
</feature>
<dbReference type="EMBL" id="CAMXCT010001718">
    <property type="protein sequence ID" value="CAI3992482.1"/>
    <property type="molecule type" value="Genomic_DNA"/>
</dbReference>
<keyword evidence="2" id="KW-1133">Transmembrane helix</keyword>
<feature type="transmembrane region" description="Helical" evidence="2">
    <location>
        <begin position="40"/>
        <end position="58"/>
    </location>
</feature>
<keyword evidence="2" id="KW-0812">Transmembrane</keyword>
<sequence>MDRRDPAESDGFNLYTTDAEDPGDPNGDLSRGPLWRRARYGLLVLLLVLGFIGLVWIFDGILDWMDTPNELKGRVEELEMRHKTEKVEGVEESAIKQGEDRYRTYFQTCDRKDVPNCLAKDVDRGVSKSSFEDESTWERECISVPALAPRDFGAFRCGTQLTLAAPLEDLPLEVELGQSPYEWTAKRSVIYLELWGGGGGGSGPSHLAGDVDVWICGGGGGAAAAVSLTWHLEKGHKYRIEIGPGGLPGLSGGATRFLHGHRVVAAAGGGAAGSSARGALRFAPGGRGGSGGSVAKEADLVPGMDGQSSRSSLRLPPEISPINPGVWHSDIPQVNKSFTRLPCTGRQGWSCLHRPDFYLVCSKELGCSGCIQNSSAGAVEAVGADPKVFGEGQLFPGEVAGGTAAHGSGGVWRNAGHGGNGQCSAVRVLEKGRVQVLPTKGAAGRPGLVSIRGCRTWRNWSAEKKGG</sequence>
<dbReference type="InterPro" id="IPR049304">
    <property type="entry name" value="Gly_rich_dom"/>
</dbReference>